<reference evidence="1 2" key="3">
    <citation type="journal article" date="2013" name="Rice">
        <title>Improvement of the Oryza sativa Nipponbare reference genome using next generation sequence and optical map data.</title>
        <authorList>
            <person name="Kawahara Y."/>
            <person name="de la Bastide M."/>
            <person name="Hamilton J.P."/>
            <person name="Kanamori H."/>
            <person name="McCombie W.R."/>
            <person name="Ouyang S."/>
            <person name="Schwartz D.C."/>
            <person name="Tanaka T."/>
            <person name="Wu J."/>
            <person name="Zhou S."/>
            <person name="Childs K.L."/>
            <person name="Davidson R.M."/>
            <person name="Lin H."/>
            <person name="Quesada-Ocampo L."/>
            <person name="Vaillancourt B."/>
            <person name="Sakai H."/>
            <person name="Lee S.S."/>
            <person name="Kim J."/>
            <person name="Numa H."/>
            <person name="Itoh T."/>
            <person name="Buell C.R."/>
            <person name="Matsumoto T."/>
        </authorList>
    </citation>
    <scope>NUCLEOTIDE SEQUENCE [LARGE SCALE GENOMIC DNA]</scope>
    <source>
        <strain evidence="2">cv. Nipponbare</strain>
    </source>
</reference>
<reference evidence="2" key="1">
    <citation type="journal article" date="2005" name="Nature">
        <title>The map-based sequence of the rice genome.</title>
        <authorList>
            <consortium name="International rice genome sequencing project (IRGSP)"/>
            <person name="Matsumoto T."/>
            <person name="Wu J."/>
            <person name="Kanamori H."/>
            <person name="Katayose Y."/>
            <person name="Fujisawa M."/>
            <person name="Namiki N."/>
            <person name="Mizuno H."/>
            <person name="Yamamoto K."/>
            <person name="Antonio B.A."/>
            <person name="Baba T."/>
            <person name="Sakata K."/>
            <person name="Nagamura Y."/>
            <person name="Aoki H."/>
            <person name="Arikawa K."/>
            <person name="Arita K."/>
            <person name="Bito T."/>
            <person name="Chiden Y."/>
            <person name="Fujitsuka N."/>
            <person name="Fukunaka R."/>
            <person name="Hamada M."/>
            <person name="Harada C."/>
            <person name="Hayashi A."/>
            <person name="Hijishita S."/>
            <person name="Honda M."/>
            <person name="Hosokawa S."/>
            <person name="Ichikawa Y."/>
            <person name="Idonuma A."/>
            <person name="Iijima M."/>
            <person name="Ikeda M."/>
            <person name="Ikeno M."/>
            <person name="Ito K."/>
            <person name="Ito S."/>
            <person name="Ito T."/>
            <person name="Ito Y."/>
            <person name="Ito Y."/>
            <person name="Iwabuchi A."/>
            <person name="Kamiya K."/>
            <person name="Karasawa W."/>
            <person name="Kurita K."/>
            <person name="Katagiri S."/>
            <person name="Kikuta A."/>
            <person name="Kobayashi H."/>
            <person name="Kobayashi N."/>
            <person name="Machita K."/>
            <person name="Maehara T."/>
            <person name="Masukawa M."/>
            <person name="Mizubayashi T."/>
            <person name="Mukai Y."/>
            <person name="Nagasaki H."/>
            <person name="Nagata Y."/>
            <person name="Naito S."/>
            <person name="Nakashima M."/>
            <person name="Nakama Y."/>
            <person name="Nakamichi Y."/>
            <person name="Nakamura M."/>
            <person name="Meguro A."/>
            <person name="Negishi M."/>
            <person name="Ohta I."/>
            <person name="Ohta T."/>
            <person name="Okamoto M."/>
            <person name="Ono N."/>
            <person name="Saji S."/>
            <person name="Sakaguchi M."/>
            <person name="Sakai K."/>
            <person name="Shibata M."/>
            <person name="Shimokawa T."/>
            <person name="Song J."/>
            <person name="Takazaki Y."/>
            <person name="Terasawa K."/>
            <person name="Tsugane M."/>
            <person name="Tsuji K."/>
            <person name="Ueda S."/>
            <person name="Waki K."/>
            <person name="Yamagata H."/>
            <person name="Yamamoto M."/>
            <person name="Yamamoto S."/>
            <person name="Yamane H."/>
            <person name="Yoshiki S."/>
            <person name="Yoshihara R."/>
            <person name="Yukawa K."/>
            <person name="Zhong H."/>
            <person name="Yano M."/>
            <person name="Yuan Q."/>
            <person name="Ouyang S."/>
            <person name="Liu J."/>
            <person name="Jones K.M."/>
            <person name="Gansberger K."/>
            <person name="Moffat K."/>
            <person name="Hill J."/>
            <person name="Bera J."/>
            <person name="Fadrosh D."/>
            <person name="Jin S."/>
            <person name="Johri S."/>
            <person name="Kim M."/>
            <person name="Overton L."/>
            <person name="Reardon M."/>
            <person name="Tsitrin T."/>
            <person name="Vuong H."/>
            <person name="Weaver B."/>
            <person name="Ciecko A."/>
            <person name="Tallon L."/>
            <person name="Jackson J."/>
            <person name="Pai G."/>
            <person name="Aken S.V."/>
            <person name="Utterback T."/>
            <person name="Reidmuller S."/>
            <person name="Feldblyum T."/>
            <person name="Hsiao J."/>
            <person name="Zismann V."/>
            <person name="Iobst S."/>
            <person name="de Vazeille A.R."/>
            <person name="Buell C.R."/>
            <person name="Ying K."/>
            <person name="Li Y."/>
            <person name="Lu T."/>
            <person name="Huang Y."/>
            <person name="Zhao Q."/>
            <person name="Feng Q."/>
            <person name="Zhang L."/>
            <person name="Zhu J."/>
            <person name="Weng Q."/>
            <person name="Mu J."/>
            <person name="Lu Y."/>
            <person name="Fan D."/>
            <person name="Liu Y."/>
            <person name="Guan J."/>
            <person name="Zhang Y."/>
            <person name="Yu S."/>
            <person name="Liu X."/>
            <person name="Zhang Y."/>
            <person name="Hong G."/>
            <person name="Han B."/>
            <person name="Choisne N."/>
            <person name="Demange N."/>
            <person name="Orjeda G."/>
            <person name="Samain S."/>
            <person name="Cattolico L."/>
            <person name="Pelletier E."/>
            <person name="Couloux A."/>
            <person name="Segurens B."/>
            <person name="Wincker P."/>
            <person name="D'Hont A."/>
            <person name="Scarpelli C."/>
            <person name="Weissenbach J."/>
            <person name="Salanoubat M."/>
            <person name="Quetier F."/>
            <person name="Yu Y."/>
            <person name="Kim H.R."/>
            <person name="Rambo T."/>
            <person name="Currie J."/>
            <person name="Collura K."/>
            <person name="Luo M."/>
            <person name="Yang T."/>
            <person name="Ammiraju J.S.S."/>
            <person name="Engler F."/>
            <person name="Soderlund C."/>
            <person name="Wing R.A."/>
            <person name="Palmer L.E."/>
            <person name="de la Bastide M."/>
            <person name="Spiegel L."/>
            <person name="Nascimento L."/>
            <person name="Zutavern T."/>
            <person name="O'Shaughnessy A."/>
            <person name="Dike S."/>
            <person name="Dedhia N."/>
            <person name="Preston R."/>
            <person name="Balija V."/>
            <person name="McCombie W.R."/>
            <person name="Chow T."/>
            <person name="Chen H."/>
            <person name="Chung M."/>
            <person name="Chen C."/>
            <person name="Shaw J."/>
            <person name="Wu H."/>
            <person name="Hsiao K."/>
            <person name="Chao Y."/>
            <person name="Chu M."/>
            <person name="Cheng C."/>
            <person name="Hour A."/>
            <person name="Lee P."/>
            <person name="Lin S."/>
            <person name="Lin Y."/>
            <person name="Liou J."/>
            <person name="Liu S."/>
            <person name="Hsing Y."/>
            <person name="Raghuvanshi S."/>
            <person name="Mohanty A."/>
            <person name="Bharti A.K."/>
            <person name="Gaur A."/>
            <person name="Gupta V."/>
            <person name="Kumar D."/>
            <person name="Ravi V."/>
            <person name="Vij S."/>
            <person name="Kapur A."/>
            <person name="Khurana P."/>
            <person name="Khurana P."/>
            <person name="Khurana J.P."/>
            <person name="Tyagi A.K."/>
            <person name="Gaikwad K."/>
            <person name="Singh A."/>
            <person name="Dalal V."/>
            <person name="Srivastava S."/>
            <person name="Dixit A."/>
            <person name="Pal A.K."/>
            <person name="Ghazi I.A."/>
            <person name="Yadav M."/>
            <person name="Pandit A."/>
            <person name="Bhargava A."/>
            <person name="Sureshbabu K."/>
            <person name="Batra K."/>
            <person name="Sharma T.R."/>
            <person name="Mohapatra T."/>
            <person name="Singh N.K."/>
            <person name="Messing J."/>
            <person name="Nelson A.B."/>
            <person name="Fuks G."/>
            <person name="Kavchok S."/>
            <person name="Keizer G."/>
            <person name="Linton E."/>
            <person name="Llaca V."/>
            <person name="Song R."/>
            <person name="Tanyolac B."/>
            <person name="Young S."/>
            <person name="Ho-Il K."/>
            <person name="Hahn J.H."/>
            <person name="Sangsakoo G."/>
            <person name="Vanavichit A."/>
            <person name="de Mattos Luiz.A.T."/>
            <person name="Zimmer P.D."/>
            <person name="Malone G."/>
            <person name="Dellagostin O."/>
            <person name="de Oliveira A.C."/>
            <person name="Bevan M."/>
            <person name="Bancroft I."/>
            <person name="Minx P."/>
            <person name="Cordum H."/>
            <person name="Wilson R."/>
            <person name="Cheng Z."/>
            <person name="Jin W."/>
            <person name="Jiang J."/>
            <person name="Leong S.A."/>
            <person name="Iwama H."/>
            <person name="Gojobori T."/>
            <person name="Itoh T."/>
            <person name="Niimura Y."/>
            <person name="Fujii Y."/>
            <person name="Habara T."/>
            <person name="Sakai H."/>
            <person name="Sato Y."/>
            <person name="Wilson G."/>
            <person name="Kumar K."/>
            <person name="McCouch S."/>
            <person name="Juretic N."/>
            <person name="Hoen D."/>
            <person name="Wright S."/>
            <person name="Bruskiewich R."/>
            <person name="Bureau T."/>
            <person name="Miyao A."/>
            <person name="Hirochika H."/>
            <person name="Nishikawa T."/>
            <person name="Kadowaki K."/>
            <person name="Sugiura M."/>
            <person name="Burr B."/>
            <person name="Sasaki T."/>
        </authorList>
    </citation>
    <scope>NUCLEOTIDE SEQUENCE [LARGE SCALE GENOMIC DNA]</scope>
    <source>
        <strain evidence="2">cv. Nipponbare</strain>
    </source>
</reference>
<protein>
    <submittedName>
        <fullName evidence="1">Os02g0131050 protein</fullName>
    </submittedName>
</protein>
<keyword evidence="2" id="KW-1185">Reference proteome</keyword>
<name>A0A0P0VEB6_ORYSJ</name>
<accession>A0A0P0VEB6</accession>
<dbReference type="InParanoid" id="A0A0P0VEB6"/>
<evidence type="ECO:0000313" key="1">
    <source>
        <dbReference type="EMBL" id="BAS76814.1"/>
    </source>
</evidence>
<proteinExistence type="predicted"/>
<reference evidence="1 2" key="2">
    <citation type="journal article" date="2013" name="Plant Cell Physiol.">
        <title>Rice Annotation Project Database (RAP-DB): an integrative and interactive database for rice genomics.</title>
        <authorList>
            <person name="Sakai H."/>
            <person name="Lee S.S."/>
            <person name="Tanaka T."/>
            <person name="Numa H."/>
            <person name="Kim J."/>
            <person name="Kawahara Y."/>
            <person name="Wakimoto H."/>
            <person name="Yang C.C."/>
            <person name="Iwamoto M."/>
            <person name="Abe T."/>
            <person name="Yamada Y."/>
            <person name="Muto A."/>
            <person name="Inokuchi H."/>
            <person name="Ikemura T."/>
            <person name="Matsumoto T."/>
            <person name="Sasaki T."/>
            <person name="Itoh T."/>
        </authorList>
    </citation>
    <scope>NUCLEOTIDE SEQUENCE [LARGE SCALE GENOMIC DNA]</scope>
    <source>
        <strain evidence="2">cv. Nipponbare</strain>
    </source>
</reference>
<dbReference type="Proteomes" id="UP000059680">
    <property type="component" value="Chromosome 2"/>
</dbReference>
<evidence type="ECO:0000313" key="2">
    <source>
        <dbReference type="Proteomes" id="UP000059680"/>
    </source>
</evidence>
<dbReference type="AlphaFoldDB" id="A0A0P0VEB6"/>
<gene>
    <name evidence="1" type="ordered locus">Os02g0131050</name>
    <name evidence="1" type="ORF">OSNPB_020131050</name>
</gene>
<dbReference type="EMBL" id="AP014958">
    <property type="protein sequence ID" value="BAS76814.1"/>
    <property type="molecule type" value="Genomic_DNA"/>
</dbReference>
<dbReference type="PaxDb" id="39947-A0A0P0VEB6"/>
<sequence>MSCIIPSLSLRRKREINGDSHAKMMSWMLGNTYHQPLSEMSQHRTQPISLAGNIVQRLMFCFLALFSFAPWNIYSRHPVVP</sequence>
<organism evidence="1 2">
    <name type="scientific">Oryza sativa subsp. japonica</name>
    <name type="common">Rice</name>
    <dbReference type="NCBI Taxonomy" id="39947"/>
    <lineage>
        <taxon>Eukaryota</taxon>
        <taxon>Viridiplantae</taxon>
        <taxon>Streptophyta</taxon>
        <taxon>Embryophyta</taxon>
        <taxon>Tracheophyta</taxon>
        <taxon>Spermatophyta</taxon>
        <taxon>Magnoliopsida</taxon>
        <taxon>Liliopsida</taxon>
        <taxon>Poales</taxon>
        <taxon>Poaceae</taxon>
        <taxon>BOP clade</taxon>
        <taxon>Oryzoideae</taxon>
        <taxon>Oryzeae</taxon>
        <taxon>Oryzinae</taxon>
        <taxon>Oryza</taxon>
        <taxon>Oryza sativa</taxon>
    </lineage>
</organism>
<feature type="non-terminal residue" evidence="1">
    <location>
        <position position="81"/>
    </location>
</feature>